<keyword evidence="8" id="KW-1133">Transmembrane helix</keyword>
<dbReference type="AlphaFoldDB" id="A0AAD7FIA2"/>
<dbReference type="PANTHER" id="PTHR24305:SF166">
    <property type="entry name" value="CYTOCHROME P450 12A4, MITOCHONDRIAL-RELATED"/>
    <property type="match status" value="1"/>
</dbReference>
<evidence type="ECO:0000256" key="7">
    <source>
        <dbReference type="ARBA" id="ARBA00022723"/>
    </source>
</evidence>
<evidence type="ECO:0000256" key="9">
    <source>
        <dbReference type="ARBA" id="ARBA00023002"/>
    </source>
</evidence>
<dbReference type="PANTHER" id="PTHR24305">
    <property type="entry name" value="CYTOCHROME P450"/>
    <property type="match status" value="1"/>
</dbReference>
<evidence type="ECO:0000256" key="1">
    <source>
        <dbReference type="ARBA" id="ARBA00001971"/>
    </source>
</evidence>
<keyword evidence="9" id="KW-0560">Oxidoreductase</keyword>
<keyword evidence="6" id="KW-0812">Transmembrane</keyword>
<dbReference type="GO" id="GO:0004497">
    <property type="term" value="F:monooxygenase activity"/>
    <property type="evidence" value="ECO:0007669"/>
    <property type="project" value="UniProtKB-KW"/>
</dbReference>
<dbReference type="EMBL" id="JARKIF010000015">
    <property type="protein sequence ID" value="KAJ7622094.1"/>
    <property type="molecule type" value="Genomic_DNA"/>
</dbReference>
<comment type="caution">
    <text evidence="14">The sequence shown here is derived from an EMBL/GenBank/DDBJ whole genome shotgun (WGS) entry which is preliminary data.</text>
</comment>
<dbReference type="PRINTS" id="PR00385">
    <property type="entry name" value="P450"/>
</dbReference>
<dbReference type="Proteomes" id="UP001221142">
    <property type="component" value="Unassembled WGS sequence"/>
</dbReference>
<evidence type="ECO:0000256" key="2">
    <source>
        <dbReference type="ARBA" id="ARBA00004370"/>
    </source>
</evidence>
<keyword evidence="12" id="KW-0472">Membrane</keyword>
<evidence type="ECO:0000256" key="10">
    <source>
        <dbReference type="ARBA" id="ARBA00023004"/>
    </source>
</evidence>
<organism evidence="14 15">
    <name type="scientific">Roridomyces roridus</name>
    <dbReference type="NCBI Taxonomy" id="1738132"/>
    <lineage>
        <taxon>Eukaryota</taxon>
        <taxon>Fungi</taxon>
        <taxon>Dikarya</taxon>
        <taxon>Basidiomycota</taxon>
        <taxon>Agaricomycotina</taxon>
        <taxon>Agaricomycetes</taxon>
        <taxon>Agaricomycetidae</taxon>
        <taxon>Agaricales</taxon>
        <taxon>Marasmiineae</taxon>
        <taxon>Mycenaceae</taxon>
        <taxon>Roridomyces</taxon>
    </lineage>
</organism>
<dbReference type="PRINTS" id="PR00463">
    <property type="entry name" value="EP450I"/>
</dbReference>
<name>A0AAD7FIA2_9AGAR</name>
<keyword evidence="15" id="KW-1185">Reference proteome</keyword>
<dbReference type="Pfam" id="PF00067">
    <property type="entry name" value="p450"/>
    <property type="match status" value="1"/>
</dbReference>
<dbReference type="SUPFAM" id="SSF48264">
    <property type="entry name" value="Cytochrome P450"/>
    <property type="match status" value="1"/>
</dbReference>
<sequence>MLSQLLLPLAGTLGCYALYQAASFLYGELTSPLRHLSGPRNASLVLGNFKEMMEDIDLPNRWRAQFGRTFRFKSIFSCDLSEVSVDAGLYAAQCILYVEGDDYKRQRRIMNQAFGPAQIRLLTEIFVEKSVKLRDIWARKVADSNGRIDVAEWLRRMTLDVIGQAGFNYDFDAMNDSENGKPNELNQVLTELLHSPQTRNYLGFLLAQSILPVLRLFPVPGETILKRARATTESISAQIVSASKVALLQDKSAASGQRDLLSVLLQSNLAAEIPENQRMSEEEVITQIPRMFLAGHETTSAAVTWTLYALSLHPAVQTQLRTELLGLQTDNPTMEELNSLAYLEQVVRESMRVYSPIVFTTRVAVADDVLPLATPYVDQRGERHDSIRIQKGQMFYLPILAVHTDTEIWGEDAGEFKPERWDNLPEAVSALPGIWANLLTFFAGPHNCIGYRFSLIEMKAILFTLVRAFEFELGVPKEDIVPVVSGLIQQPTVRARGTGDNGKSTASEGSALPLILRPYGA</sequence>
<dbReference type="InterPro" id="IPR002401">
    <property type="entry name" value="Cyt_P450_E_grp-I"/>
</dbReference>
<keyword evidence="11" id="KW-0503">Monooxygenase</keyword>
<keyword evidence="5 13" id="KW-0349">Heme</keyword>
<gene>
    <name evidence="14" type="ORF">FB45DRAFT_1061722</name>
</gene>
<dbReference type="InterPro" id="IPR050121">
    <property type="entry name" value="Cytochrome_P450_monoxygenase"/>
</dbReference>
<evidence type="ECO:0000256" key="11">
    <source>
        <dbReference type="ARBA" id="ARBA00023033"/>
    </source>
</evidence>
<evidence type="ECO:0000256" key="5">
    <source>
        <dbReference type="ARBA" id="ARBA00022617"/>
    </source>
</evidence>
<feature type="binding site" description="axial binding residue" evidence="13">
    <location>
        <position position="448"/>
    </location>
    <ligand>
        <name>heme</name>
        <dbReference type="ChEBI" id="CHEBI:30413"/>
    </ligand>
    <ligandPart>
        <name>Fe</name>
        <dbReference type="ChEBI" id="CHEBI:18248"/>
    </ligandPart>
</feature>
<dbReference type="GO" id="GO:0020037">
    <property type="term" value="F:heme binding"/>
    <property type="evidence" value="ECO:0007669"/>
    <property type="project" value="InterPro"/>
</dbReference>
<comment type="cofactor">
    <cofactor evidence="1 13">
        <name>heme</name>
        <dbReference type="ChEBI" id="CHEBI:30413"/>
    </cofactor>
</comment>
<evidence type="ECO:0000256" key="12">
    <source>
        <dbReference type="ARBA" id="ARBA00023136"/>
    </source>
</evidence>
<evidence type="ECO:0000256" key="8">
    <source>
        <dbReference type="ARBA" id="ARBA00022989"/>
    </source>
</evidence>
<dbReference type="Gene3D" id="1.10.630.10">
    <property type="entry name" value="Cytochrome P450"/>
    <property type="match status" value="1"/>
</dbReference>
<comment type="subcellular location">
    <subcellularLocation>
        <location evidence="2">Membrane</location>
    </subcellularLocation>
</comment>
<keyword evidence="10 13" id="KW-0408">Iron</keyword>
<dbReference type="InterPro" id="IPR001128">
    <property type="entry name" value="Cyt_P450"/>
</dbReference>
<dbReference type="InterPro" id="IPR036396">
    <property type="entry name" value="Cyt_P450_sf"/>
</dbReference>
<comment type="similarity">
    <text evidence="4">Belongs to the cytochrome P450 family.</text>
</comment>
<accession>A0AAD7FIA2</accession>
<evidence type="ECO:0000313" key="15">
    <source>
        <dbReference type="Proteomes" id="UP001221142"/>
    </source>
</evidence>
<dbReference type="GO" id="GO:0016020">
    <property type="term" value="C:membrane"/>
    <property type="evidence" value="ECO:0007669"/>
    <property type="project" value="UniProtKB-SubCell"/>
</dbReference>
<comment type="pathway">
    <text evidence="3">Secondary metabolite biosynthesis; terpenoid biosynthesis.</text>
</comment>
<keyword evidence="7 13" id="KW-0479">Metal-binding</keyword>
<evidence type="ECO:0000256" key="13">
    <source>
        <dbReference type="PIRSR" id="PIRSR602401-1"/>
    </source>
</evidence>
<evidence type="ECO:0000256" key="6">
    <source>
        <dbReference type="ARBA" id="ARBA00022692"/>
    </source>
</evidence>
<evidence type="ECO:0000313" key="14">
    <source>
        <dbReference type="EMBL" id="KAJ7622094.1"/>
    </source>
</evidence>
<reference evidence="14" key="1">
    <citation type="submission" date="2023-03" db="EMBL/GenBank/DDBJ databases">
        <title>Massive genome expansion in bonnet fungi (Mycena s.s.) driven by repeated elements and novel gene families across ecological guilds.</title>
        <authorList>
            <consortium name="Lawrence Berkeley National Laboratory"/>
            <person name="Harder C.B."/>
            <person name="Miyauchi S."/>
            <person name="Viragh M."/>
            <person name="Kuo A."/>
            <person name="Thoen E."/>
            <person name="Andreopoulos B."/>
            <person name="Lu D."/>
            <person name="Skrede I."/>
            <person name="Drula E."/>
            <person name="Henrissat B."/>
            <person name="Morin E."/>
            <person name="Kohler A."/>
            <person name="Barry K."/>
            <person name="LaButti K."/>
            <person name="Morin E."/>
            <person name="Salamov A."/>
            <person name="Lipzen A."/>
            <person name="Mereny Z."/>
            <person name="Hegedus B."/>
            <person name="Baldrian P."/>
            <person name="Stursova M."/>
            <person name="Weitz H."/>
            <person name="Taylor A."/>
            <person name="Grigoriev I.V."/>
            <person name="Nagy L.G."/>
            <person name="Martin F."/>
            <person name="Kauserud H."/>
        </authorList>
    </citation>
    <scope>NUCLEOTIDE SEQUENCE</scope>
    <source>
        <strain evidence="14">9284</strain>
    </source>
</reference>
<protein>
    <submittedName>
        <fullName evidence="14">Cytochrome P450</fullName>
    </submittedName>
</protein>
<evidence type="ECO:0000256" key="4">
    <source>
        <dbReference type="ARBA" id="ARBA00010617"/>
    </source>
</evidence>
<evidence type="ECO:0000256" key="3">
    <source>
        <dbReference type="ARBA" id="ARBA00004721"/>
    </source>
</evidence>
<proteinExistence type="inferred from homology"/>
<dbReference type="GO" id="GO:0016705">
    <property type="term" value="F:oxidoreductase activity, acting on paired donors, with incorporation or reduction of molecular oxygen"/>
    <property type="evidence" value="ECO:0007669"/>
    <property type="project" value="InterPro"/>
</dbReference>
<dbReference type="GO" id="GO:0005506">
    <property type="term" value="F:iron ion binding"/>
    <property type="evidence" value="ECO:0007669"/>
    <property type="project" value="InterPro"/>
</dbReference>